<sequence>MKLFSEKNIPILIIATGLLFALLAPFFFTRPAFHTALQFNNTGAIGDTIGGITGPILNFVGLLLVYLSFKQQFNANKSQFDRIDKERNFELTLRLLEDFKKHNSAPDFEAIKSNIIASMYSNIGSYNQDMGLVKYGSITAEDLHKKEREQFERILRQEYYGSEFNSLLFLASQILNKIETLQFYHEEKEYLEASFDYLLFDKFNHSEFSELLNFLNNEYSEIGTVIVNNDYIKNVTLKTNFFIKMNHLNSYMIRRKIH</sequence>
<evidence type="ECO:0000313" key="2">
    <source>
        <dbReference type="EMBL" id="MDO1446272.1"/>
    </source>
</evidence>
<proteinExistence type="predicted"/>
<keyword evidence="1" id="KW-0472">Membrane</keyword>
<evidence type="ECO:0000256" key="1">
    <source>
        <dbReference type="SAM" id="Phobius"/>
    </source>
</evidence>
<evidence type="ECO:0000313" key="3">
    <source>
        <dbReference type="Proteomes" id="UP001168528"/>
    </source>
</evidence>
<organism evidence="2 3">
    <name type="scientific">Rhodocytophaga aerolata</name>
    <dbReference type="NCBI Taxonomy" id="455078"/>
    <lineage>
        <taxon>Bacteria</taxon>
        <taxon>Pseudomonadati</taxon>
        <taxon>Bacteroidota</taxon>
        <taxon>Cytophagia</taxon>
        <taxon>Cytophagales</taxon>
        <taxon>Rhodocytophagaceae</taxon>
        <taxon>Rhodocytophaga</taxon>
    </lineage>
</organism>
<protein>
    <recommendedName>
        <fullName evidence="4">Phage abortive infection protein</fullName>
    </recommendedName>
</protein>
<accession>A0ABT8R2F2</accession>
<feature type="transmembrane region" description="Helical" evidence="1">
    <location>
        <begin position="9"/>
        <end position="28"/>
    </location>
</feature>
<dbReference type="Proteomes" id="UP001168528">
    <property type="component" value="Unassembled WGS sequence"/>
</dbReference>
<keyword evidence="1" id="KW-1133">Transmembrane helix</keyword>
<reference evidence="2" key="1">
    <citation type="submission" date="2023-07" db="EMBL/GenBank/DDBJ databases">
        <title>The genome sequence of Rhodocytophaga aerolata KACC 12507.</title>
        <authorList>
            <person name="Zhang X."/>
        </authorList>
    </citation>
    <scope>NUCLEOTIDE SEQUENCE</scope>
    <source>
        <strain evidence="2">KACC 12507</strain>
    </source>
</reference>
<keyword evidence="1" id="KW-0812">Transmembrane</keyword>
<evidence type="ECO:0008006" key="4">
    <source>
        <dbReference type="Google" id="ProtNLM"/>
    </source>
</evidence>
<feature type="transmembrane region" description="Helical" evidence="1">
    <location>
        <begin position="48"/>
        <end position="69"/>
    </location>
</feature>
<comment type="caution">
    <text evidence="2">The sequence shown here is derived from an EMBL/GenBank/DDBJ whole genome shotgun (WGS) entry which is preliminary data.</text>
</comment>
<gene>
    <name evidence="2" type="ORF">Q0590_08415</name>
</gene>
<keyword evidence="3" id="KW-1185">Reference proteome</keyword>
<dbReference type="EMBL" id="JAUKPO010000003">
    <property type="protein sequence ID" value="MDO1446272.1"/>
    <property type="molecule type" value="Genomic_DNA"/>
</dbReference>
<dbReference type="RefSeq" id="WP_302037068.1">
    <property type="nucleotide sequence ID" value="NZ_JAUKPO010000003.1"/>
</dbReference>
<name>A0ABT8R2F2_9BACT</name>